<dbReference type="CDD" id="cd01830">
    <property type="entry name" value="XynE_like"/>
    <property type="match status" value="1"/>
</dbReference>
<comment type="caution">
    <text evidence="3">The sequence shown here is derived from an EMBL/GenBank/DDBJ whole genome shotgun (WGS) entry which is preliminary data.</text>
</comment>
<dbReference type="EMBL" id="ML986578">
    <property type="protein sequence ID" value="KAF2270913.1"/>
    <property type="molecule type" value="Genomic_DNA"/>
</dbReference>
<organism evidence="3 4">
    <name type="scientific">Lojkania enalia</name>
    <dbReference type="NCBI Taxonomy" id="147567"/>
    <lineage>
        <taxon>Eukaryota</taxon>
        <taxon>Fungi</taxon>
        <taxon>Dikarya</taxon>
        <taxon>Ascomycota</taxon>
        <taxon>Pezizomycotina</taxon>
        <taxon>Dothideomycetes</taxon>
        <taxon>Pleosporomycetidae</taxon>
        <taxon>Pleosporales</taxon>
        <taxon>Pleosporales incertae sedis</taxon>
        <taxon>Lojkania</taxon>
    </lineage>
</organism>
<reference evidence="4" key="1">
    <citation type="journal article" date="2020" name="Stud. Mycol.">
        <title>101 Dothideomycetes genomes: A test case for predicting lifestyles and emergence of pathogens.</title>
        <authorList>
            <person name="Haridas S."/>
            <person name="Albert R."/>
            <person name="Binder M."/>
            <person name="Bloem J."/>
            <person name="LaButti K."/>
            <person name="Salamov A."/>
            <person name="Andreopoulos B."/>
            <person name="Baker S."/>
            <person name="Barry K."/>
            <person name="Bills G."/>
            <person name="Bluhm B."/>
            <person name="Cannon C."/>
            <person name="Castanera R."/>
            <person name="Culley D."/>
            <person name="Daum C."/>
            <person name="Ezra D."/>
            <person name="Gonzalez J."/>
            <person name="Henrissat B."/>
            <person name="Kuo A."/>
            <person name="Liang C."/>
            <person name="Lipzen A."/>
            <person name="Lutzoni F."/>
            <person name="Magnuson J."/>
            <person name="Mondo S."/>
            <person name="Nolan M."/>
            <person name="Ohm R."/>
            <person name="Pangilinan J."/>
            <person name="Park H.-J."/>
            <person name="Ramirez L."/>
            <person name="Alfaro M."/>
            <person name="Sun H."/>
            <person name="Tritt A."/>
            <person name="Yoshinaga Y."/>
            <person name="Zwiers L.-H."/>
            <person name="Turgeon B."/>
            <person name="Goodwin S."/>
            <person name="Spatafora J."/>
            <person name="Crous P."/>
            <person name="Grigoriev I."/>
        </authorList>
    </citation>
    <scope>NUCLEOTIDE SEQUENCE [LARGE SCALE GENOMIC DNA]</scope>
    <source>
        <strain evidence="4">CBS 304.66</strain>
    </source>
</reference>
<dbReference type="SUPFAM" id="SSF52266">
    <property type="entry name" value="SGNH hydrolase"/>
    <property type="match status" value="1"/>
</dbReference>
<dbReference type="Proteomes" id="UP000800093">
    <property type="component" value="Unassembled WGS sequence"/>
</dbReference>
<evidence type="ECO:0000256" key="1">
    <source>
        <dbReference type="SAM" id="SignalP"/>
    </source>
</evidence>
<dbReference type="PANTHER" id="PTHR43784:SF2">
    <property type="entry name" value="GDSL-LIKE LIPASE_ACYLHYDROLASE, PUTATIVE (AFU_ORTHOLOGUE AFUA_2G00820)-RELATED"/>
    <property type="match status" value="1"/>
</dbReference>
<dbReference type="InterPro" id="IPR013830">
    <property type="entry name" value="SGNH_hydro"/>
</dbReference>
<dbReference type="OrthoDB" id="10071171at2759"/>
<feature type="chain" id="PRO_5040359712" evidence="1">
    <location>
        <begin position="25"/>
        <end position="431"/>
    </location>
</feature>
<evidence type="ECO:0000313" key="3">
    <source>
        <dbReference type="EMBL" id="KAF2270913.1"/>
    </source>
</evidence>
<dbReference type="GO" id="GO:0016787">
    <property type="term" value="F:hydrolase activity"/>
    <property type="evidence" value="ECO:0007669"/>
    <property type="project" value="UniProtKB-KW"/>
</dbReference>
<dbReference type="PANTHER" id="PTHR43784">
    <property type="entry name" value="GDSL-LIKE LIPASE/ACYLHYDROLASE, PUTATIVE (AFU_ORTHOLOGUE AFUA_2G00820)-RELATED"/>
    <property type="match status" value="1"/>
</dbReference>
<dbReference type="InterPro" id="IPR036514">
    <property type="entry name" value="SGNH_hydro_sf"/>
</dbReference>
<dbReference type="Gene3D" id="3.40.50.1110">
    <property type="entry name" value="SGNH hydrolase"/>
    <property type="match status" value="1"/>
</dbReference>
<sequence length="431" mass="46031">MLFDSSLITVALAAISTLLPLATALPSVSLVNQKRQDEYHWVNTWTSMPQLVEPNNMPPWQFSSGGAVMRDATLRQTLHMSVGSPKIKITISNTFGGSDLPISAASVGLPVNGAAGVSSIQASPLAQITVGGKASFTVPRGQVVVSDEIAFEVKPQSMITVSLYSQMGQSGSSITGHPGSRTTSWFTQGNKVNATSFSGTASVHWYFVSGVQVYVPTDTRALMILGDSITDGRGSEDNKNNRWPDLLLAKLQSSNYTNIAVCNQAAGGNAVLTGGLGPTLLTRYKRDAIDQPGVKWVMIFEGVNDIGGGSTSPSIQQSIGDQLISAFTQIVKDAKAAGYITIGATITPFMAPSPAQQSYSNPNREVTRKRVNKWILESNTFDHVVDFAAMLESNTSVGQLDPRYNSGDYLHPSVAGYQELANSFPLDIFKS</sequence>
<proteinExistence type="predicted"/>
<dbReference type="InterPro" id="IPR053140">
    <property type="entry name" value="GDSL_Rv0518-like"/>
</dbReference>
<keyword evidence="1" id="KW-0732">Signal</keyword>
<evidence type="ECO:0000259" key="2">
    <source>
        <dbReference type="Pfam" id="PF13472"/>
    </source>
</evidence>
<name>A0A9P4ND37_9PLEO</name>
<keyword evidence="4" id="KW-1185">Reference proteome</keyword>
<dbReference type="AlphaFoldDB" id="A0A9P4ND37"/>
<feature type="domain" description="SGNH hydrolase-type esterase" evidence="2">
    <location>
        <begin position="224"/>
        <end position="418"/>
    </location>
</feature>
<evidence type="ECO:0000313" key="4">
    <source>
        <dbReference type="Proteomes" id="UP000800093"/>
    </source>
</evidence>
<dbReference type="Pfam" id="PF13472">
    <property type="entry name" value="Lipase_GDSL_2"/>
    <property type="match status" value="1"/>
</dbReference>
<gene>
    <name evidence="3" type="ORF">CC78DRAFT_5972</name>
</gene>
<accession>A0A9P4ND37</accession>
<feature type="signal peptide" evidence="1">
    <location>
        <begin position="1"/>
        <end position="24"/>
    </location>
</feature>
<protein>
    <submittedName>
        <fullName evidence="3">SGNH hydrolase</fullName>
    </submittedName>
</protein>
<keyword evidence="3" id="KW-0378">Hydrolase</keyword>